<comment type="caution">
    <text evidence="2">The sequence shown here is derived from an EMBL/GenBank/DDBJ whole genome shotgun (WGS) entry which is preliminary data.</text>
</comment>
<feature type="transmembrane region" description="Helical" evidence="1">
    <location>
        <begin position="7"/>
        <end position="29"/>
    </location>
</feature>
<name>A0ABU8FUN3_9BACI</name>
<proteinExistence type="predicted"/>
<protein>
    <recommendedName>
        <fullName evidence="4">Lipoprotein</fullName>
    </recommendedName>
</protein>
<keyword evidence="1" id="KW-1133">Transmembrane helix</keyword>
<dbReference type="EMBL" id="JBAWSV010000002">
    <property type="protein sequence ID" value="MEI4829639.1"/>
    <property type="molecule type" value="Genomic_DNA"/>
</dbReference>
<gene>
    <name evidence="2" type="ORF">WAX78_09245</name>
</gene>
<keyword evidence="1" id="KW-0812">Transmembrane</keyword>
<feature type="transmembrane region" description="Helical" evidence="1">
    <location>
        <begin position="119"/>
        <end position="136"/>
    </location>
</feature>
<feature type="transmembrane region" description="Helical" evidence="1">
    <location>
        <begin position="35"/>
        <end position="52"/>
    </location>
</feature>
<evidence type="ECO:0000313" key="2">
    <source>
        <dbReference type="EMBL" id="MEI4829639.1"/>
    </source>
</evidence>
<reference evidence="2 3" key="1">
    <citation type="submission" date="2024-01" db="EMBL/GenBank/DDBJ databases">
        <title>Seven novel Bacillus-like species.</title>
        <authorList>
            <person name="Liu G."/>
        </authorList>
    </citation>
    <scope>NUCLEOTIDE SEQUENCE [LARGE SCALE GENOMIC DNA]</scope>
    <source>
        <strain evidence="2 3">FJAT-53711</strain>
    </source>
</reference>
<sequence length="152" mass="17351">MQNRWMMLSLVVISIIAVFTVGLFLPMAIGFKVSMITLASTMIVMFLILIPFDKKYIVRKAGHKIDFTKTKVYFRWNVFDTISVCVAVYACICVQVLNFLVSSGLTVQNPYVQFFTNQAQVWTLVASIYLISRISLTLKGIKEIKKYGADWD</sequence>
<feature type="transmembrane region" description="Helical" evidence="1">
    <location>
        <begin position="73"/>
        <end position="99"/>
    </location>
</feature>
<evidence type="ECO:0008006" key="4">
    <source>
        <dbReference type="Google" id="ProtNLM"/>
    </source>
</evidence>
<organism evidence="2 3">
    <name type="scientific">Bacillus yunxiaonensis</name>
    <dbReference type="NCBI Taxonomy" id="3127665"/>
    <lineage>
        <taxon>Bacteria</taxon>
        <taxon>Bacillati</taxon>
        <taxon>Bacillota</taxon>
        <taxon>Bacilli</taxon>
        <taxon>Bacillales</taxon>
        <taxon>Bacillaceae</taxon>
        <taxon>Bacillus</taxon>
    </lineage>
</organism>
<dbReference type="Proteomes" id="UP001367922">
    <property type="component" value="Unassembled WGS sequence"/>
</dbReference>
<keyword evidence="1" id="KW-0472">Membrane</keyword>
<keyword evidence="3" id="KW-1185">Reference proteome</keyword>
<accession>A0ABU8FUN3</accession>
<evidence type="ECO:0000313" key="3">
    <source>
        <dbReference type="Proteomes" id="UP001367922"/>
    </source>
</evidence>
<evidence type="ECO:0000256" key="1">
    <source>
        <dbReference type="SAM" id="Phobius"/>
    </source>
</evidence>
<dbReference type="RefSeq" id="WP_336481979.1">
    <property type="nucleotide sequence ID" value="NZ_JBAWSV010000002.1"/>
</dbReference>